<sequence length="81" mass="9678">PVRAVEKWLNWTDSIRDGNFCLSLIRRYTCTKHTDNDIDQTNYSPWRHWGNPLFILRFCLAHGNLLDYSFRFVASEVLYLP</sequence>
<name>A0A074ZP79_OPIVI</name>
<evidence type="ECO:0000313" key="2">
    <source>
        <dbReference type="Proteomes" id="UP000054324"/>
    </source>
</evidence>
<dbReference type="AlphaFoldDB" id="A0A074ZP79"/>
<accession>A0A074ZP79</accession>
<proteinExistence type="predicted"/>
<dbReference type="EMBL" id="KL596683">
    <property type="protein sequence ID" value="KER29193.1"/>
    <property type="molecule type" value="Genomic_DNA"/>
</dbReference>
<dbReference type="RefSeq" id="XP_009167072.1">
    <property type="nucleotide sequence ID" value="XM_009168808.1"/>
</dbReference>
<gene>
    <name evidence="1" type="ORF">T265_13423</name>
</gene>
<keyword evidence="2" id="KW-1185">Reference proteome</keyword>
<organism evidence="1 2">
    <name type="scientific">Opisthorchis viverrini</name>
    <name type="common">Southeast Asian liver fluke</name>
    <dbReference type="NCBI Taxonomy" id="6198"/>
    <lineage>
        <taxon>Eukaryota</taxon>
        <taxon>Metazoa</taxon>
        <taxon>Spiralia</taxon>
        <taxon>Lophotrochozoa</taxon>
        <taxon>Platyhelminthes</taxon>
        <taxon>Trematoda</taxon>
        <taxon>Digenea</taxon>
        <taxon>Opisthorchiida</taxon>
        <taxon>Opisthorchiata</taxon>
        <taxon>Opisthorchiidae</taxon>
        <taxon>Opisthorchis</taxon>
    </lineage>
</organism>
<protein>
    <submittedName>
        <fullName evidence="1">Uncharacterized protein</fullName>
    </submittedName>
</protein>
<dbReference type="GeneID" id="20327590"/>
<dbReference type="Proteomes" id="UP000054324">
    <property type="component" value="Unassembled WGS sequence"/>
</dbReference>
<dbReference type="CTD" id="20327590"/>
<reference evidence="1 2" key="1">
    <citation type="submission" date="2013-11" db="EMBL/GenBank/DDBJ databases">
        <title>Opisthorchis viverrini - life in the bile duct.</title>
        <authorList>
            <person name="Young N.D."/>
            <person name="Nagarajan N."/>
            <person name="Lin S.J."/>
            <person name="Korhonen P.K."/>
            <person name="Jex A.R."/>
            <person name="Hall R.S."/>
            <person name="Safavi-Hemami H."/>
            <person name="Kaewkong W."/>
            <person name="Bertrand D."/>
            <person name="Gao S."/>
            <person name="Seet Q."/>
            <person name="Wongkham S."/>
            <person name="Teh B.T."/>
            <person name="Wongkham C."/>
            <person name="Intapan P.M."/>
            <person name="Maleewong W."/>
            <person name="Yang X."/>
            <person name="Hu M."/>
            <person name="Wang Z."/>
            <person name="Hofmann A."/>
            <person name="Sternberg P.W."/>
            <person name="Tan P."/>
            <person name="Wang J."/>
            <person name="Gasser R.B."/>
        </authorList>
    </citation>
    <scope>NUCLEOTIDE SEQUENCE [LARGE SCALE GENOMIC DNA]</scope>
</reference>
<evidence type="ECO:0000313" key="1">
    <source>
        <dbReference type="EMBL" id="KER29193.1"/>
    </source>
</evidence>
<dbReference type="KEGG" id="ovi:T265_13423"/>
<feature type="non-terminal residue" evidence="1">
    <location>
        <position position="81"/>
    </location>
</feature>
<feature type="non-terminal residue" evidence="1">
    <location>
        <position position="1"/>
    </location>
</feature>